<evidence type="ECO:0000256" key="1">
    <source>
        <dbReference type="ARBA" id="ARBA00022692"/>
    </source>
</evidence>
<feature type="transmembrane region" description="Helical" evidence="4">
    <location>
        <begin position="129"/>
        <end position="152"/>
    </location>
</feature>
<dbReference type="GO" id="GO:0005886">
    <property type="term" value="C:plasma membrane"/>
    <property type="evidence" value="ECO:0007669"/>
    <property type="project" value="TreeGrafter"/>
</dbReference>
<gene>
    <name evidence="6" type="ordered locus">Marpi_1349</name>
</gene>
<feature type="domain" description="Major facilitator superfamily (MFS) profile" evidence="5">
    <location>
        <begin position="4"/>
        <end position="384"/>
    </location>
</feature>
<dbReference type="InterPro" id="IPR020846">
    <property type="entry name" value="MFS_dom"/>
</dbReference>
<feature type="transmembrane region" description="Helical" evidence="4">
    <location>
        <begin position="270"/>
        <end position="286"/>
    </location>
</feature>
<dbReference type="OrthoDB" id="44546at2"/>
<feature type="transmembrane region" description="Helical" evidence="4">
    <location>
        <begin position="326"/>
        <end position="351"/>
    </location>
</feature>
<keyword evidence="3 4" id="KW-0472">Membrane</keyword>
<evidence type="ECO:0000313" key="7">
    <source>
        <dbReference type="Proteomes" id="UP000007161"/>
    </source>
</evidence>
<evidence type="ECO:0000313" key="6">
    <source>
        <dbReference type="EMBL" id="AEX85752.1"/>
    </source>
</evidence>
<dbReference type="KEGG" id="mpz:Marpi_1349"/>
<dbReference type="InterPro" id="IPR036259">
    <property type="entry name" value="MFS_trans_sf"/>
</dbReference>
<evidence type="ECO:0000256" key="4">
    <source>
        <dbReference type="SAM" id="Phobius"/>
    </source>
</evidence>
<feature type="transmembrane region" description="Helical" evidence="4">
    <location>
        <begin position="238"/>
        <end position="258"/>
    </location>
</feature>
<dbReference type="STRING" id="443254.Marpi_1349"/>
<dbReference type="SUPFAM" id="SSF103473">
    <property type="entry name" value="MFS general substrate transporter"/>
    <property type="match status" value="1"/>
</dbReference>
<reference evidence="7" key="2">
    <citation type="submission" date="2012-01" db="EMBL/GenBank/DDBJ databases">
        <title>Complete sequence of chromosome of Marinitoga piezophila KA3.</title>
        <authorList>
            <person name="Lucas S."/>
            <person name="Han J."/>
            <person name="Lapidus A."/>
            <person name="Cheng J.-F."/>
            <person name="Goodwin L."/>
            <person name="Pitluck S."/>
            <person name="Peters L."/>
            <person name="Mikhailova N."/>
            <person name="Teshima H."/>
            <person name="Detter J.C."/>
            <person name="Han C."/>
            <person name="Tapia R."/>
            <person name="Land M."/>
            <person name="Hauser L."/>
            <person name="Kyrpides N."/>
            <person name="Ivanova N."/>
            <person name="Pagani I."/>
            <person name="Jebbar M."/>
            <person name="Vannier P."/>
            <person name="Oger P."/>
            <person name="Cario A."/>
            <person name="Bartlett D."/>
            <person name="Noll K.M."/>
            <person name="Woyke T."/>
        </authorList>
    </citation>
    <scope>NUCLEOTIDE SEQUENCE [LARGE SCALE GENOMIC DNA]</scope>
    <source>
        <strain evidence="7">DSM 14283 / JCM 11233 / KA3</strain>
    </source>
</reference>
<dbReference type="PANTHER" id="PTHR43129:SF1">
    <property type="entry name" value="FOSMIDOMYCIN RESISTANCE PROTEIN"/>
    <property type="match status" value="1"/>
</dbReference>
<dbReference type="HOGENOM" id="CLU_756328_0_0_0"/>
<evidence type="ECO:0000259" key="5">
    <source>
        <dbReference type="PROSITE" id="PS50850"/>
    </source>
</evidence>
<dbReference type="Proteomes" id="UP000007161">
    <property type="component" value="Chromosome"/>
</dbReference>
<dbReference type="InterPro" id="IPR011701">
    <property type="entry name" value="MFS"/>
</dbReference>
<keyword evidence="1 4" id="KW-0812">Transmembrane</keyword>
<proteinExistence type="predicted"/>
<protein>
    <submittedName>
        <fullName evidence="6">Nitrate/nitrite transporter</fullName>
    </submittedName>
</protein>
<dbReference type="Gene3D" id="1.20.1250.20">
    <property type="entry name" value="MFS general substrate transporter like domains"/>
    <property type="match status" value="2"/>
</dbReference>
<dbReference type="PROSITE" id="PS50850">
    <property type="entry name" value="MFS"/>
    <property type="match status" value="1"/>
</dbReference>
<dbReference type="EMBL" id="CP003257">
    <property type="protein sequence ID" value="AEX85752.1"/>
    <property type="molecule type" value="Genomic_DNA"/>
</dbReference>
<keyword evidence="7" id="KW-1185">Reference proteome</keyword>
<feature type="transmembrane region" description="Helical" evidence="4">
    <location>
        <begin position="202"/>
        <end position="226"/>
    </location>
</feature>
<dbReference type="PANTHER" id="PTHR43129">
    <property type="entry name" value="FOSMIDOMYCIN RESISTANCE PROTEIN"/>
    <property type="match status" value="1"/>
</dbReference>
<feature type="transmembrane region" description="Helical" evidence="4">
    <location>
        <begin position="158"/>
        <end position="181"/>
    </location>
</feature>
<dbReference type="GO" id="GO:0022857">
    <property type="term" value="F:transmembrane transporter activity"/>
    <property type="evidence" value="ECO:0007669"/>
    <property type="project" value="InterPro"/>
</dbReference>
<dbReference type="RefSeq" id="WP_014296823.1">
    <property type="nucleotide sequence ID" value="NC_016751.1"/>
</dbReference>
<feature type="transmembrane region" description="Helical" evidence="4">
    <location>
        <begin position="5"/>
        <end position="22"/>
    </location>
</feature>
<sequence>MEPLAIFITFTNFFVSFFKSYFKPLIPFFMEYFNINEPKIFVMMASILTLSSSFSQIFFGYISDKSERKLILLYISVIVTMTPIFFLGYVKSIWLLFLIFFLGYMGSAAQEPLGAGISGTIGKGKSTTLAIFMVGGTFGYALGPVFITYFVTHYNLKNLLYIGLIGIILYTILFYFAYNYFKSHHHLKPKNKKTRFFESFKGFKYIYPIWLLTVHRAFISIMFRSYVPIKSRMLGYDLTVGGLLVTLGFLAGTFSNLLGAKLEEKTNVRFVNLLYFSAFSILVFLFSTSTNIWVLSISYILADAFMFLTMSVNVHYAQQLLPENKSFASGALMGFTRAVGNVLITVYTFFFGNNVPFVLNSLWIFGILGILITIILIRPQPDSK</sequence>
<name>H2J3D6_MARPK</name>
<reference evidence="6 7" key="1">
    <citation type="journal article" date="2012" name="J. Bacteriol.">
        <title>Complete Genome Sequence of the Thermophilic, Piezophilic, Heterotrophic Bacterium Marinitoga piezophila KA3.</title>
        <authorList>
            <person name="Lucas S."/>
            <person name="Han J."/>
            <person name="Lapidus A."/>
            <person name="Cheng J.F."/>
            <person name="Goodwin L.A."/>
            <person name="Pitluck S."/>
            <person name="Peters L."/>
            <person name="Mikhailova N."/>
            <person name="Teshima H."/>
            <person name="Detter J.C."/>
            <person name="Han C."/>
            <person name="Tapia R."/>
            <person name="Land M."/>
            <person name="Hauser L."/>
            <person name="Kyrpides N.C."/>
            <person name="Ivanova N."/>
            <person name="Pagani I."/>
            <person name="Vannier P."/>
            <person name="Oger P."/>
            <person name="Bartlett D.H."/>
            <person name="Noll K.M."/>
            <person name="Woyke T."/>
            <person name="Jebbar M."/>
        </authorList>
    </citation>
    <scope>NUCLEOTIDE SEQUENCE [LARGE SCALE GENOMIC DNA]</scope>
    <source>
        <strain evidence="7">DSM 14283 / JCM 11233 / KA3</strain>
    </source>
</reference>
<keyword evidence="2 4" id="KW-1133">Transmembrane helix</keyword>
<evidence type="ECO:0000256" key="3">
    <source>
        <dbReference type="ARBA" id="ARBA00023136"/>
    </source>
</evidence>
<dbReference type="Pfam" id="PF07690">
    <property type="entry name" value="MFS_1"/>
    <property type="match status" value="1"/>
</dbReference>
<feature type="transmembrane region" description="Helical" evidence="4">
    <location>
        <begin position="42"/>
        <end position="63"/>
    </location>
</feature>
<feature type="transmembrane region" description="Helical" evidence="4">
    <location>
        <begin position="70"/>
        <end position="87"/>
    </location>
</feature>
<feature type="transmembrane region" description="Helical" evidence="4">
    <location>
        <begin position="292"/>
        <end position="314"/>
    </location>
</feature>
<feature type="transmembrane region" description="Helical" evidence="4">
    <location>
        <begin position="357"/>
        <end position="377"/>
    </location>
</feature>
<accession>H2J3D6</accession>
<feature type="transmembrane region" description="Helical" evidence="4">
    <location>
        <begin position="93"/>
        <end position="109"/>
    </location>
</feature>
<evidence type="ECO:0000256" key="2">
    <source>
        <dbReference type="ARBA" id="ARBA00022989"/>
    </source>
</evidence>
<dbReference type="eggNOG" id="COG2223">
    <property type="taxonomic scope" value="Bacteria"/>
</dbReference>
<dbReference type="AlphaFoldDB" id="H2J3D6"/>
<organism evidence="6 7">
    <name type="scientific">Marinitoga piezophila (strain DSM 14283 / JCM 11233 / KA3)</name>
    <dbReference type="NCBI Taxonomy" id="443254"/>
    <lineage>
        <taxon>Bacteria</taxon>
        <taxon>Thermotogati</taxon>
        <taxon>Thermotogota</taxon>
        <taxon>Thermotogae</taxon>
        <taxon>Petrotogales</taxon>
        <taxon>Petrotogaceae</taxon>
        <taxon>Marinitoga</taxon>
    </lineage>
</organism>